<gene>
    <name evidence="2" type="ORF">PPERSA_08450</name>
</gene>
<organism evidence="2 3">
    <name type="scientific">Pseudocohnilembus persalinus</name>
    <name type="common">Ciliate</name>
    <dbReference type="NCBI Taxonomy" id="266149"/>
    <lineage>
        <taxon>Eukaryota</taxon>
        <taxon>Sar</taxon>
        <taxon>Alveolata</taxon>
        <taxon>Ciliophora</taxon>
        <taxon>Intramacronucleata</taxon>
        <taxon>Oligohymenophorea</taxon>
        <taxon>Scuticociliatia</taxon>
        <taxon>Philasterida</taxon>
        <taxon>Pseudocohnilembidae</taxon>
        <taxon>Pseudocohnilembus</taxon>
    </lineage>
</organism>
<dbReference type="PANTHER" id="PTHR11319">
    <property type="entry name" value="G PROTEIN-COUPLED RECEPTOR-RELATED"/>
    <property type="match status" value="1"/>
</dbReference>
<dbReference type="GO" id="GO:0016829">
    <property type="term" value="F:lyase activity"/>
    <property type="evidence" value="ECO:0007669"/>
    <property type="project" value="UniProtKB-KW"/>
</dbReference>
<dbReference type="InterPro" id="IPR006626">
    <property type="entry name" value="PbH1"/>
</dbReference>
<dbReference type="InterPro" id="IPR012334">
    <property type="entry name" value="Pectin_lyas_fold"/>
</dbReference>
<dbReference type="OMA" id="AYSCELG"/>
<dbReference type="Pfam" id="PF13229">
    <property type="entry name" value="Beta_helix"/>
    <property type="match status" value="1"/>
</dbReference>
<dbReference type="AlphaFoldDB" id="A0A0V0R6B5"/>
<evidence type="ECO:0000313" key="2">
    <source>
        <dbReference type="EMBL" id="KRX10047.1"/>
    </source>
</evidence>
<evidence type="ECO:0000259" key="1">
    <source>
        <dbReference type="Pfam" id="PF13229"/>
    </source>
</evidence>
<evidence type="ECO:0000313" key="3">
    <source>
        <dbReference type="Proteomes" id="UP000054937"/>
    </source>
</evidence>
<accession>A0A0V0R6B5</accession>
<dbReference type="SMART" id="SM00710">
    <property type="entry name" value="PbH1"/>
    <property type="match status" value="12"/>
</dbReference>
<proteinExistence type="predicted"/>
<dbReference type="PANTHER" id="PTHR11319:SF35">
    <property type="entry name" value="OUTER MEMBRANE PROTEIN PMPC-RELATED"/>
    <property type="match status" value="1"/>
</dbReference>
<dbReference type="SUPFAM" id="SSF51126">
    <property type="entry name" value="Pectin lyase-like"/>
    <property type="match status" value="3"/>
</dbReference>
<comment type="caution">
    <text evidence="2">The sequence shown here is derived from an EMBL/GenBank/DDBJ whole genome shotgun (WGS) entry which is preliminary data.</text>
</comment>
<keyword evidence="3" id="KW-1185">Reference proteome</keyword>
<dbReference type="Gene3D" id="2.160.20.10">
    <property type="entry name" value="Single-stranded right-handed beta-helix, Pectin lyase-like"/>
    <property type="match status" value="3"/>
</dbReference>
<dbReference type="OrthoDB" id="75921at2759"/>
<protein>
    <submittedName>
        <fullName evidence="2">Pectin lyase fold/virulence factor</fullName>
    </submittedName>
</protein>
<dbReference type="Proteomes" id="UP000054937">
    <property type="component" value="Unassembled WGS sequence"/>
</dbReference>
<reference evidence="2 3" key="1">
    <citation type="journal article" date="2015" name="Sci. Rep.">
        <title>Genome of the facultative scuticociliatosis pathogen Pseudocohnilembus persalinus provides insight into its virulence through horizontal gene transfer.</title>
        <authorList>
            <person name="Xiong J."/>
            <person name="Wang G."/>
            <person name="Cheng J."/>
            <person name="Tian M."/>
            <person name="Pan X."/>
            <person name="Warren A."/>
            <person name="Jiang C."/>
            <person name="Yuan D."/>
            <person name="Miao W."/>
        </authorList>
    </citation>
    <scope>NUCLEOTIDE SEQUENCE [LARGE SCALE GENOMIC DNA]</scope>
    <source>
        <strain evidence="2">36N120E</strain>
    </source>
</reference>
<feature type="domain" description="Right handed beta helix" evidence="1">
    <location>
        <begin position="372"/>
        <end position="512"/>
    </location>
</feature>
<dbReference type="InterPro" id="IPR039448">
    <property type="entry name" value="Beta_helix"/>
</dbReference>
<name>A0A0V0R6B5_PSEPJ</name>
<dbReference type="EMBL" id="LDAU01000040">
    <property type="protein sequence ID" value="KRX10047.1"/>
    <property type="molecule type" value="Genomic_DNA"/>
</dbReference>
<keyword evidence="2" id="KW-0456">Lyase</keyword>
<dbReference type="InterPro" id="IPR011050">
    <property type="entry name" value="Pectin_lyase_fold/virulence"/>
</dbReference>
<dbReference type="InParanoid" id="A0A0V0R6B5"/>
<sequence length="801" mass="89212">MLALQIVQLIMQECVMEQNFQEDPIYNALYLLSVDKLQILNSRFYNNDFSASSNYQLIKMSYCQNIYISKSNFQINKGGLEGGILSIQESNNIEIINNSFLQNNSLNQSGGAISIVDCVDVEITENTFFNNHAYQNGGALQSTDTQNLIISSNYIQQNSCLQQGGGFYLKSITNLTNIGNFFTNNTSSNQGGGLVLYKITTSNIDKNTFTLNSAYQGGAIYSYSNINQNYTCLHFEKNYAESDGGALIEKTSSQIIFQNCEFQENLSQYSKAGAIYILSNTNITIDQCNFQNNTSRQNAGAVWFEGSTNTLINSSNFTYNKAQYNIGGVFLLLGNYSLKIKGCIIKYNSGFRGGAISIKSNYGEIILENTLIQENNSQTVGGAIDIETSQVTILGCEIKDNFSEEKGGSAYILSSSTIQIINSIFTNNTCQQQGGSLHITNTDYTFLKNSSFYQGYSFQAGAIYGSENKEIYLNNCIISDNSAQYGGGLYLSNMEKVLIEENTVIKNNQCQMADQNESDNSHSGGAYLKEIQYFQMSKSIFFNNSATLQGAGLCLVDLQYIQIIDTSFKENLLSFDKSLEQNDKGDTIILSKGGAIFMVNESVRSTIEFSQLKFESNSASSGSSICFFQFIESGIKIEKFQNIQIQNEFADIGAIRYFGNYEPEIVNQLQDNIKEGSNNFVILDQVVYFDYYTNEKIKTKSSLDFDLCLEGTFLKQGGGQKCSKCQDNGVCLGGYRGNYPKEEYWRSNLTSFNYIQCEDNPENCLGFDKCKEGYNGVLCQQCDIKNGYNQNRNASIGNALL</sequence>